<evidence type="ECO:0000259" key="8">
    <source>
        <dbReference type="Pfam" id="PF17676"/>
    </source>
</evidence>
<dbReference type="InterPro" id="IPR040449">
    <property type="entry name" value="Peptidase_S66_N"/>
</dbReference>
<dbReference type="RefSeq" id="WP_013453906.1">
    <property type="nucleotide sequence ID" value="NC_014759.1"/>
</dbReference>
<reference evidence="9 10" key="1">
    <citation type="journal article" date="2011" name="Stand. Genomic Sci.">
        <title>Complete genome sequence of Marivirga tractuosa type strain (H-43).</title>
        <authorList>
            <person name="Pagani I."/>
            <person name="Chertkov O."/>
            <person name="Lapidus A."/>
            <person name="Lucas S."/>
            <person name="Del Rio T.G."/>
            <person name="Tice H."/>
            <person name="Copeland A."/>
            <person name="Cheng J.F."/>
            <person name="Nolan M."/>
            <person name="Saunders E."/>
            <person name="Pitluck S."/>
            <person name="Held B."/>
            <person name="Goodwin L."/>
            <person name="Liolios K."/>
            <person name="Ovchinikova G."/>
            <person name="Ivanova N."/>
            <person name="Mavromatis K."/>
            <person name="Pati A."/>
            <person name="Chen A."/>
            <person name="Palaniappan K."/>
            <person name="Land M."/>
            <person name="Hauser L."/>
            <person name="Jeffries C.D."/>
            <person name="Detter J.C."/>
            <person name="Han C."/>
            <person name="Tapia R."/>
            <person name="Ngatchou-Djao O.D."/>
            <person name="Rohde M."/>
            <person name="Goker M."/>
            <person name="Spring S."/>
            <person name="Sikorski J."/>
            <person name="Woyke T."/>
            <person name="Bristow J."/>
            <person name="Eisen J.A."/>
            <person name="Markowitz V."/>
            <person name="Hugenholtz P."/>
            <person name="Klenk H.P."/>
            <person name="Kyrpides N.C."/>
        </authorList>
    </citation>
    <scope>NUCLEOTIDE SEQUENCE [LARGE SCALE GENOMIC DNA]</scope>
    <source>
        <strain evidence="10">ATCC 23168 / DSM 4126 / NBRC 15989 / NCIMB 1408 / VKM B-1430 / H-43</strain>
    </source>
</reference>
<dbReference type="Gene3D" id="3.50.30.60">
    <property type="entry name" value="LD-carboxypeptidase A C-terminal domain-like"/>
    <property type="match status" value="1"/>
</dbReference>
<keyword evidence="10" id="KW-1185">Reference proteome</keyword>
<dbReference type="PIRSF" id="PIRSF028757">
    <property type="entry name" value="LD-carboxypeptidase"/>
    <property type="match status" value="1"/>
</dbReference>
<dbReference type="EMBL" id="CP002349">
    <property type="protein sequence ID" value="ADR21759.1"/>
    <property type="molecule type" value="Genomic_DNA"/>
</dbReference>
<evidence type="ECO:0000256" key="2">
    <source>
        <dbReference type="ARBA" id="ARBA00022645"/>
    </source>
</evidence>
<dbReference type="OrthoDB" id="9807329at2"/>
<feature type="active site" description="Charge relay system" evidence="6">
    <location>
        <position position="271"/>
    </location>
</feature>
<dbReference type="Gene3D" id="3.40.50.10740">
    <property type="entry name" value="Class I glutamine amidotransferase-like"/>
    <property type="match status" value="1"/>
</dbReference>
<feature type="domain" description="LD-carboxypeptidase N-terminal" evidence="7">
    <location>
        <begin position="14"/>
        <end position="129"/>
    </location>
</feature>
<keyword evidence="4" id="KW-0378">Hydrolase</keyword>
<dbReference type="GO" id="GO:0006508">
    <property type="term" value="P:proteolysis"/>
    <property type="evidence" value="ECO:0007669"/>
    <property type="project" value="UniProtKB-KW"/>
</dbReference>
<feature type="domain" description="LD-carboxypeptidase C-terminal" evidence="8">
    <location>
        <begin position="170"/>
        <end position="284"/>
    </location>
</feature>
<dbReference type="Proteomes" id="UP000008720">
    <property type="component" value="Chromosome"/>
</dbReference>
<evidence type="ECO:0000313" key="10">
    <source>
        <dbReference type="Proteomes" id="UP000008720"/>
    </source>
</evidence>
<sequence length="308" mass="33932">MSLKPTFLKKNDLILVISPSGVVDEALVVGGANGLKRAGYRIEFTPNTFNAHFKFGARHQERLSDLQFALDHTEAKAIYCARGGFGITHIIDALDWTQFKENPKWIIGFSDITALLNAAFQNGFSSLHASVLQGFPKLSGAYQNKLIESLSGDISNLQAESTFHKPGKASGQLIGGNLSLLVHQIGTPTELDYAGKVLFLEEVAEPLYHIDRMLLQLKRACKLKDLAGLVVGQFTNLSEDKSIYGQSVEEILVFHCQDYDYPIGFNFPFGHGDDIVPLVHGADVDFEVNGREANLKYLINHAESNLPI</sequence>
<dbReference type="InterPro" id="IPR027461">
    <property type="entry name" value="Carboxypeptidase_A_C_sf"/>
</dbReference>
<comment type="similarity">
    <text evidence="1">Belongs to the peptidase S66 family.</text>
</comment>
<gene>
    <name evidence="9" type="ordered locus">Ftrac_1771</name>
</gene>
<dbReference type="SUPFAM" id="SSF141986">
    <property type="entry name" value="LD-carboxypeptidase A C-terminal domain-like"/>
    <property type="match status" value="1"/>
</dbReference>
<dbReference type="AlphaFoldDB" id="E4TRN8"/>
<keyword evidence="3" id="KW-0645">Protease</keyword>
<dbReference type="InterPro" id="IPR003507">
    <property type="entry name" value="S66_fam"/>
</dbReference>
<dbReference type="GO" id="GO:0004180">
    <property type="term" value="F:carboxypeptidase activity"/>
    <property type="evidence" value="ECO:0007669"/>
    <property type="project" value="UniProtKB-KW"/>
</dbReference>
<dbReference type="CDD" id="cd07025">
    <property type="entry name" value="Peptidase_S66"/>
    <property type="match status" value="1"/>
</dbReference>
<keyword evidence="5" id="KW-0720">Serine protease</keyword>
<protein>
    <submittedName>
        <fullName evidence="9">Peptidase U61 LD-carboxypeptidase A</fullName>
    </submittedName>
</protein>
<evidence type="ECO:0000256" key="6">
    <source>
        <dbReference type="PIRSR" id="PIRSR028757-1"/>
    </source>
</evidence>
<evidence type="ECO:0000256" key="1">
    <source>
        <dbReference type="ARBA" id="ARBA00010233"/>
    </source>
</evidence>
<dbReference type="KEGG" id="mtt:Ftrac_1771"/>
<evidence type="ECO:0000256" key="4">
    <source>
        <dbReference type="ARBA" id="ARBA00022801"/>
    </source>
</evidence>
<accession>E4TRN8</accession>
<evidence type="ECO:0000256" key="3">
    <source>
        <dbReference type="ARBA" id="ARBA00022670"/>
    </source>
</evidence>
<dbReference type="PANTHER" id="PTHR30237:SF2">
    <property type="entry name" value="MUREIN TETRAPEPTIDE CARBOXYPEPTIDASE"/>
    <property type="match status" value="1"/>
</dbReference>
<dbReference type="PANTHER" id="PTHR30237">
    <property type="entry name" value="MURAMOYLTETRAPEPTIDE CARBOXYPEPTIDASE"/>
    <property type="match status" value="1"/>
</dbReference>
<dbReference type="Pfam" id="PF02016">
    <property type="entry name" value="Peptidase_S66"/>
    <property type="match status" value="1"/>
</dbReference>
<evidence type="ECO:0000313" key="9">
    <source>
        <dbReference type="EMBL" id="ADR21759.1"/>
    </source>
</evidence>
<feature type="active site" description="Nucleophile" evidence="6">
    <location>
        <position position="110"/>
    </location>
</feature>
<dbReference type="eggNOG" id="COG1619">
    <property type="taxonomic scope" value="Bacteria"/>
</dbReference>
<organism evidence="9 10">
    <name type="scientific">Marivirga tractuosa (strain ATCC 23168 / DSM 4126 / NBRC 15989 / NCIMB 1408 / VKM B-1430 / H-43)</name>
    <name type="common">Microscilla tractuosa</name>
    <name type="synonym">Flexibacter tractuosus</name>
    <dbReference type="NCBI Taxonomy" id="643867"/>
    <lineage>
        <taxon>Bacteria</taxon>
        <taxon>Pseudomonadati</taxon>
        <taxon>Bacteroidota</taxon>
        <taxon>Cytophagia</taxon>
        <taxon>Cytophagales</taxon>
        <taxon>Marivirgaceae</taxon>
        <taxon>Marivirga</taxon>
    </lineage>
</organism>
<proteinExistence type="inferred from homology"/>
<name>E4TRN8_MARTH</name>
<dbReference type="InterPro" id="IPR040921">
    <property type="entry name" value="Peptidase_S66C"/>
</dbReference>
<dbReference type="STRING" id="643867.Ftrac_1771"/>
<dbReference type="InterPro" id="IPR029062">
    <property type="entry name" value="Class_I_gatase-like"/>
</dbReference>
<dbReference type="Pfam" id="PF17676">
    <property type="entry name" value="Peptidase_S66C"/>
    <property type="match status" value="1"/>
</dbReference>
<evidence type="ECO:0000256" key="5">
    <source>
        <dbReference type="ARBA" id="ARBA00022825"/>
    </source>
</evidence>
<dbReference type="HOGENOM" id="CLU_034346_3_1_10"/>
<evidence type="ECO:0000259" key="7">
    <source>
        <dbReference type="Pfam" id="PF02016"/>
    </source>
</evidence>
<dbReference type="InterPro" id="IPR027478">
    <property type="entry name" value="LdcA_N"/>
</dbReference>
<keyword evidence="2" id="KW-0121">Carboxypeptidase</keyword>
<dbReference type="GO" id="GO:0008236">
    <property type="term" value="F:serine-type peptidase activity"/>
    <property type="evidence" value="ECO:0007669"/>
    <property type="project" value="UniProtKB-KW"/>
</dbReference>
<dbReference type="SUPFAM" id="SSF52317">
    <property type="entry name" value="Class I glutamine amidotransferase-like"/>
    <property type="match status" value="1"/>
</dbReference>
<feature type="active site" description="Charge relay system" evidence="6">
    <location>
        <position position="201"/>
    </location>
</feature>